<feature type="transmembrane region" description="Helical" evidence="5">
    <location>
        <begin position="26"/>
        <end position="50"/>
    </location>
</feature>
<comment type="caution">
    <text evidence="7">The sequence shown here is derived from an EMBL/GenBank/DDBJ whole genome shotgun (WGS) entry which is preliminary data.</text>
</comment>
<evidence type="ECO:0000259" key="6">
    <source>
        <dbReference type="Pfam" id="PF00999"/>
    </source>
</evidence>
<feature type="transmembrane region" description="Helical" evidence="5">
    <location>
        <begin position="150"/>
        <end position="172"/>
    </location>
</feature>
<comment type="subcellular location">
    <subcellularLocation>
        <location evidence="1">Membrane</location>
        <topology evidence="1">Multi-pass membrane protein</topology>
    </subcellularLocation>
</comment>
<feature type="transmembrane region" description="Helical" evidence="5">
    <location>
        <begin position="84"/>
        <end position="107"/>
    </location>
</feature>
<feature type="domain" description="Cation/H+ exchanger transmembrane" evidence="6">
    <location>
        <begin position="10"/>
        <end position="384"/>
    </location>
</feature>
<feature type="transmembrane region" description="Helical" evidence="5">
    <location>
        <begin position="367"/>
        <end position="386"/>
    </location>
</feature>
<dbReference type="InterPro" id="IPR038770">
    <property type="entry name" value="Na+/solute_symporter_sf"/>
</dbReference>
<dbReference type="InterPro" id="IPR051843">
    <property type="entry name" value="CPA1_transporter"/>
</dbReference>
<evidence type="ECO:0000256" key="3">
    <source>
        <dbReference type="ARBA" id="ARBA00022989"/>
    </source>
</evidence>
<proteinExistence type="predicted"/>
<dbReference type="RefSeq" id="WP_354365130.1">
    <property type="nucleotide sequence ID" value="NZ_JBEPLO010000011.1"/>
</dbReference>
<keyword evidence="2 5" id="KW-0812">Transmembrane</keyword>
<evidence type="ECO:0000256" key="5">
    <source>
        <dbReference type="SAM" id="Phobius"/>
    </source>
</evidence>
<dbReference type="PANTHER" id="PTHR31102:SF1">
    <property type="entry name" value="CATION_H+ EXCHANGER DOMAIN-CONTAINING PROTEIN"/>
    <property type="match status" value="1"/>
</dbReference>
<organism evidence="7 8">
    <name type="scientific">Streptococcus rupicaprae</name>
    <dbReference type="NCBI Taxonomy" id="759619"/>
    <lineage>
        <taxon>Bacteria</taxon>
        <taxon>Bacillati</taxon>
        <taxon>Bacillota</taxon>
        <taxon>Bacilli</taxon>
        <taxon>Lactobacillales</taxon>
        <taxon>Streptococcaceae</taxon>
        <taxon>Streptococcus</taxon>
    </lineage>
</organism>
<feature type="transmembrane region" description="Helical" evidence="5">
    <location>
        <begin position="113"/>
        <end position="130"/>
    </location>
</feature>
<dbReference type="PANTHER" id="PTHR31102">
    <property type="match status" value="1"/>
</dbReference>
<dbReference type="InterPro" id="IPR006153">
    <property type="entry name" value="Cation/H_exchanger_TM"/>
</dbReference>
<feature type="transmembrane region" description="Helical" evidence="5">
    <location>
        <begin position="184"/>
        <end position="208"/>
    </location>
</feature>
<evidence type="ECO:0000256" key="2">
    <source>
        <dbReference type="ARBA" id="ARBA00022692"/>
    </source>
</evidence>
<keyword evidence="3 5" id="KW-1133">Transmembrane helix</keyword>
<dbReference type="Pfam" id="PF00999">
    <property type="entry name" value="Na_H_Exchanger"/>
    <property type="match status" value="1"/>
</dbReference>
<gene>
    <name evidence="7" type="ORF">ABID29_001219</name>
</gene>
<sequence length="395" mass="42102">MLLSLACLFAFSIGAGLIFTRLRLPRIIGMLLAGILIGPYSWNLLASPLLEHSADIRKLALVIILIKAGLSIKWSDFQSIGRPALLMAFLPACAEGLAYTLLAPIFFDISYSEAALMGSVLAAVSPAVVVPRMVEMIEQTIGSRKKIPQLILAGASLDDVVVIVLFSALLGFTTEESLKPLDLANIPISILTSIVIGVLAGMLFAKLLKHCQKSLQDHPHYQHLLLLSLALVLTAVEARLSSHFPYSGLLAVLVMAVQFNQAQTATTRQSFSQAFARMWGIGEIFLFVLVGAIIDVNYTPLAGLPAILLIILTLLIRSVAVLICVSGTGLNRSEKLFCVIAYLPKATVQAAIGGIPLAMGLDSGKTILSVAVLGILLTAPLGAILLDRYGKALLD</sequence>
<feature type="transmembrane region" description="Helical" evidence="5">
    <location>
        <begin position="337"/>
        <end position="361"/>
    </location>
</feature>
<evidence type="ECO:0000313" key="7">
    <source>
        <dbReference type="EMBL" id="MET3558104.1"/>
    </source>
</evidence>
<dbReference type="Proteomes" id="UP001549122">
    <property type="component" value="Unassembled WGS sequence"/>
</dbReference>
<keyword evidence="4 5" id="KW-0472">Membrane</keyword>
<evidence type="ECO:0000256" key="4">
    <source>
        <dbReference type="ARBA" id="ARBA00023136"/>
    </source>
</evidence>
<keyword evidence="8" id="KW-1185">Reference proteome</keyword>
<protein>
    <submittedName>
        <fullName evidence="7">NhaP-type Na+/H+ or K+/H+ antiporter</fullName>
    </submittedName>
</protein>
<dbReference type="Gene3D" id="1.20.1530.20">
    <property type="match status" value="1"/>
</dbReference>
<feature type="transmembrane region" description="Helical" evidence="5">
    <location>
        <begin position="274"/>
        <end position="294"/>
    </location>
</feature>
<evidence type="ECO:0000313" key="8">
    <source>
        <dbReference type="Proteomes" id="UP001549122"/>
    </source>
</evidence>
<evidence type="ECO:0000256" key="1">
    <source>
        <dbReference type="ARBA" id="ARBA00004141"/>
    </source>
</evidence>
<reference evidence="7 8" key="1">
    <citation type="submission" date="2024-06" db="EMBL/GenBank/DDBJ databases">
        <title>Genomic Encyclopedia of Type Strains, Phase IV (KMG-IV): sequencing the most valuable type-strain genomes for metagenomic binning, comparative biology and taxonomic classification.</title>
        <authorList>
            <person name="Goeker M."/>
        </authorList>
    </citation>
    <scope>NUCLEOTIDE SEQUENCE [LARGE SCALE GENOMIC DNA]</scope>
    <source>
        <strain evidence="7 8">DSM 28303</strain>
    </source>
</reference>
<accession>A0ABV2FHQ7</accession>
<feature type="transmembrane region" description="Helical" evidence="5">
    <location>
        <begin position="306"/>
        <end position="325"/>
    </location>
</feature>
<dbReference type="EMBL" id="JBEPLO010000011">
    <property type="protein sequence ID" value="MET3558104.1"/>
    <property type="molecule type" value="Genomic_DNA"/>
</dbReference>
<name>A0ABV2FHQ7_9STRE</name>